<dbReference type="Proteomes" id="UP000694892">
    <property type="component" value="Chromosome 2L"/>
</dbReference>
<evidence type="ECO:0000313" key="1">
    <source>
        <dbReference type="EMBL" id="OCT94060.1"/>
    </source>
</evidence>
<dbReference type="EMBL" id="CM004468">
    <property type="protein sequence ID" value="OCT94060.1"/>
    <property type="molecule type" value="Genomic_DNA"/>
</dbReference>
<accession>A0A974DMF3</accession>
<dbReference type="AlphaFoldDB" id="A0A974DMF3"/>
<sequence length="89" mass="9942">MRLLSVLSGRSWFTLLKTHMKSAGKAGCICCGSQLLRRVGWPSTLNCQQEPPQTSAAANTSFCLKGSYSQRAPTWTTSKICYWEYTFNV</sequence>
<name>A0A974DMF3_XENLA</name>
<protein>
    <submittedName>
        <fullName evidence="1">Uncharacterized protein</fullName>
    </submittedName>
</protein>
<gene>
    <name evidence="1" type="ORF">XELAEV_18011723mg</name>
</gene>
<proteinExistence type="predicted"/>
<organism evidence="1 2">
    <name type="scientific">Xenopus laevis</name>
    <name type="common">African clawed frog</name>
    <dbReference type="NCBI Taxonomy" id="8355"/>
    <lineage>
        <taxon>Eukaryota</taxon>
        <taxon>Metazoa</taxon>
        <taxon>Chordata</taxon>
        <taxon>Craniata</taxon>
        <taxon>Vertebrata</taxon>
        <taxon>Euteleostomi</taxon>
        <taxon>Amphibia</taxon>
        <taxon>Batrachia</taxon>
        <taxon>Anura</taxon>
        <taxon>Pipoidea</taxon>
        <taxon>Pipidae</taxon>
        <taxon>Xenopodinae</taxon>
        <taxon>Xenopus</taxon>
        <taxon>Xenopus</taxon>
    </lineage>
</organism>
<evidence type="ECO:0000313" key="2">
    <source>
        <dbReference type="Proteomes" id="UP000694892"/>
    </source>
</evidence>
<reference evidence="2" key="1">
    <citation type="journal article" date="2016" name="Nature">
        <title>Genome evolution in the allotetraploid frog Xenopus laevis.</title>
        <authorList>
            <person name="Session A.M."/>
            <person name="Uno Y."/>
            <person name="Kwon T."/>
            <person name="Chapman J.A."/>
            <person name="Toyoda A."/>
            <person name="Takahashi S."/>
            <person name="Fukui A."/>
            <person name="Hikosaka A."/>
            <person name="Suzuki A."/>
            <person name="Kondo M."/>
            <person name="van Heeringen S.J."/>
            <person name="Quigley I."/>
            <person name="Heinz S."/>
            <person name="Ogino H."/>
            <person name="Ochi H."/>
            <person name="Hellsten U."/>
            <person name="Lyons J.B."/>
            <person name="Simakov O."/>
            <person name="Putnam N."/>
            <person name="Stites J."/>
            <person name="Kuroki Y."/>
            <person name="Tanaka T."/>
            <person name="Michiue T."/>
            <person name="Watanabe M."/>
            <person name="Bogdanovic O."/>
            <person name="Lister R."/>
            <person name="Georgiou G."/>
            <person name="Paranjpe S.S."/>
            <person name="van Kruijsbergen I."/>
            <person name="Shu S."/>
            <person name="Carlson J."/>
            <person name="Kinoshita T."/>
            <person name="Ohta Y."/>
            <person name="Mawaribuchi S."/>
            <person name="Jenkins J."/>
            <person name="Grimwood J."/>
            <person name="Schmutz J."/>
            <person name="Mitros T."/>
            <person name="Mozaffari S.V."/>
            <person name="Suzuki Y."/>
            <person name="Haramoto Y."/>
            <person name="Yamamoto T.S."/>
            <person name="Takagi C."/>
            <person name="Heald R."/>
            <person name="Miller K."/>
            <person name="Haudenschild C."/>
            <person name="Kitzman J."/>
            <person name="Nakayama T."/>
            <person name="Izutsu Y."/>
            <person name="Robert J."/>
            <person name="Fortriede J."/>
            <person name="Burns K."/>
            <person name="Lotay V."/>
            <person name="Karimi K."/>
            <person name="Yasuoka Y."/>
            <person name="Dichmann D.S."/>
            <person name="Flajnik M.F."/>
            <person name="Houston D.W."/>
            <person name="Shendure J."/>
            <person name="DuPasquier L."/>
            <person name="Vize P.D."/>
            <person name="Zorn A.M."/>
            <person name="Ito M."/>
            <person name="Marcotte E.M."/>
            <person name="Wallingford J.B."/>
            <person name="Ito Y."/>
            <person name="Asashima M."/>
            <person name="Ueno N."/>
            <person name="Matsuda Y."/>
            <person name="Veenstra G.J."/>
            <person name="Fujiyama A."/>
            <person name="Harland R.M."/>
            <person name="Taira M."/>
            <person name="Rokhsar D.S."/>
        </authorList>
    </citation>
    <scope>NUCLEOTIDE SEQUENCE [LARGE SCALE GENOMIC DNA]</scope>
    <source>
        <strain evidence="2">J</strain>
    </source>
</reference>